<keyword evidence="3" id="KW-1185">Reference proteome</keyword>
<reference evidence="2" key="2">
    <citation type="submission" date="2021-12" db="EMBL/GenBank/DDBJ databases">
        <title>Resequencing data analysis of finger millet.</title>
        <authorList>
            <person name="Hatakeyama M."/>
            <person name="Aluri S."/>
            <person name="Balachadran M.T."/>
            <person name="Sivarajan S.R."/>
            <person name="Poveda L."/>
            <person name="Shimizu-Inatsugi R."/>
            <person name="Schlapbach R."/>
            <person name="Sreeman S.M."/>
            <person name="Shimizu K.K."/>
        </authorList>
    </citation>
    <scope>NUCLEOTIDE SEQUENCE</scope>
</reference>
<name>A0AAV5EN22_ELECO</name>
<accession>A0AAV5EN22</accession>
<reference evidence="2" key="1">
    <citation type="journal article" date="2018" name="DNA Res.">
        <title>Multiple hybrid de novo genome assembly of finger millet, an orphan allotetraploid crop.</title>
        <authorList>
            <person name="Hatakeyama M."/>
            <person name="Aluri S."/>
            <person name="Balachadran M.T."/>
            <person name="Sivarajan S.R."/>
            <person name="Patrignani A."/>
            <person name="Gruter S."/>
            <person name="Poveda L."/>
            <person name="Shimizu-Inatsugi R."/>
            <person name="Baeten J."/>
            <person name="Francoijs K.J."/>
            <person name="Nataraja K.N."/>
            <person name="Reddy Y.A.N."/>
            <person name="Phadnis S."/>
            <person name="Ravikumar R.L."/>
            <person name="Schlapbach R."/>
            <person name="Sreeman S.M."/>
            <person name="Shimizu K.K."/>
        </authorList>
    </citation>
    <scope>NUCLEOTIDE SEQUENCE</scope>
</reference>
<comment type="caution">
    <text evidence="2">The sequence shown here is derived from an EMBL/GenBank/DDBJ whole genome shotgun (WGS) entry which is preliminary data.</text>
</comment>
<organism evidence="2 3">
    <name type="scientific">Eleusine coracana subsp. coracana</name>
    <dbReference type="NCBI Taxonomy" id="191504"/>
    <lineage>
        <taxon>Eukaryota</taxon>
        <taxon>Viridiplantae</taxon>
        <taxon>Streptophyta</taxon>
        <taxon>Embryophyta</taxon>
        <taxon>Tracheophyta</taxon>
        <taxon>Spermatophyta</taxon>
        <taxon>Magnoliopsida</taxon>
        <taxon>Liliopsida</taxon>
        <taxon>Poales</taxon>
        <taxon>Poaceae</taxon>
        <taxon>PACMAD clade</taxon>
        <taxon>Chloridoideae</taxon>
        <taxon>Cynodonteae</taxon>
        <taxon>Eleusininae</taxon>
        <taxon>Eleusine</taxon>
    </lineage>
</organism>
<feature type="region of interest" description="Disordered" evidence="1">
    <location>
        <begin position="1"/>
        <end position="42"/>
    </location>
</feature>
<dbReference type="EMBL" id="BQKI01000076">
    <property type="protein sequence ID" value="GJN23946.1"/>
    <property type="molecule type" value="Genomic_DNA"/>
</dbReference>
<evidence type="ECO:0000313" key="2">
    <source>
        <dbReference type="EMBL" id="GJN23946.1"/>
    </source>
</evidence>
<protein>
    <submittedName>
        <fullName evidence="2">Uncharacterized protein</fullName>
    </submittedName>
</protein>
<evidence type="ECO:0000313" key="3">
    <source>
        <dbReference type="Proteomes" id="UP001054889"/>
    </source>
</evidence>
<evidence type="ECO:0000256" key="1">
    <source>
        <dbReference type="SAM" id="MobiDB-lite"/>
    </source>
</evidence>
<gene>
    <name evidence="2" type="primary">gb11645</name>
    <name evidence="2" type="ORF">PR202_gb11645</name>
</gene>
<dbReference type="AlphaFoldDB" id="A0AAV5EN22"/>
<feature type="compositionally biased region" description="Polar residues" evidence="1">
    <location>
        <begin position="30"/>
        <end position="42"/>
    </location>
</feature>
<feature type="region of interest" description="Disordered" evidence="1">
    <location>
        <begin position="58"/>
        <end position="94"/>
    </location>
</feature>
<sequence length="94" mass="9843">MWCSGGVSVDRQRRRQVPWWATKRAGGGTASDSNSLGNGTASQQTFCFQRGSGGLGRRLGLEGRQAGQSGAVRGGRLPRTVALGSPTGDGRRQP</sequence>
<dbReference type="Proteomes" id="UP001054889">
    <property type="component" value="Unassembled WGS sequence"/>
</dbReference>
<proteinExistence type="predicted"/>